<evidence type="ECO:0000256" key="5">
    <source>
        <dbReference type="ARBA" id="ARBA00023136"/>
    </source>
</evidence>
<dbReference type="EMBL" id="CP042345">
    <property type="protein sequence ID" value="QEA15603.1"/>
    <property type="molecule type" value="Genomic_DNA"/>
</dbReference>
<keyword evidence="2" id="KW-1003">Cell membrane</keyword>
<feature type="transmembrane region" description="Helical" evidence="6">
    <location>
        <begin position="6"/>
        <end position="26"/>
    </location>
</feature>
<feature type="transmembrane region" description="Helical" evidence="6">
    <location>
        <begin position="96"/>
        <end position="119"/>
    </location>
</feature>
<dbReference type="OrthoDB" id="9803381at2"/>
<feature type="transmembrane region" description="Helical" evidence="6">
    <location>
        <begin position="305"/>
        <end position="325"/>
    </location>
</feature>
<evidence type="ECO:0000313" key="9">
    <source>
        <dbReference type="Proteomes" id="UP000321172"/>
    </source>
</evidence>
<evidence type="ECO:0000256" key="4">
    <source>
        <dbReference type="ARBA" id="ARBA00022989"/>
    </source>
</evidence>
<feature type="domain" description="Type II secretion system protein GspF" evidence="7">
    <location>
        <begin position="166"/>
        <end position="289"/>
    </location>
</feature>
<organism evidence="8 9">
    <name type="scientific">Novosphingobium ginsenosidimutans</name>
    <dbReference type="NCBI Taxonomy" id="1176536"/>
    <lineage>
        <taxon>Bacteria</taxon>
        <taxon>Pseudomonadati</taxon>
        <taxon>Pseudomonadota</taxon>
        <taxon>Alphaproteobacteria</taxon>
        <taxon>Sphingomonadales</taxon>
        <taxon>Sphingomonadaceae</taxon>
        <taxon>Novosphingobium</taxon>
    </lineage>
</organism>
<sequence length="333" mass="36194">MTALLIRLLVLIAIFGSVFLISQLLVGSYVNRRAERATINRRLALMQSGLDQEAVTGALLKNAPPTLGPEATYFEQAWVGFVRTVMMSGIQAQSRSLAFGMGVSFCALLLLITFIAWILKFPITAGVVMLVASVSLAISVGLPLLYVSRKAQKHRQRMEEQFPLALDIFTRSLRAGHPIASAISLVTDEMSDPIGSEFGLVADEVAYGAELTDALLGMAERWDLDDMRMFVVSVSVQSETGGNLAEILQNLSNVIRARASLYMKVRALSSEGRMSAVMLTALPILTLVGLFAINPGFYLDVATDPIFVIGFPALLVLYALGVLIIRRIVDLKV</sequence>
<proteinExistence type="predicted"/>
<keyword evidence="4 6" id="KW-1133">Transmembrane helix</keyword>
<dbReference type="PANTHER" id="PTHR35007">
    <property type="entry name" value="INTEGRAL MEMBRANE PROTEIN-RELATED"/>
    <property type="match status" value="1"/>
</dbReference>
<evidence type="ECO:0000256" key="3">
    <source>
        <dbReference type="ARBA" id="ARBA00022692"/>
    </source>
</evidence>
<accession>A0A5B8S2R6</accession>
<feature type="transmembrane region" description="Helical" evidence="6">
    <location>
        <begin position="274"/>
        <end position="293"/>
    </location>
</feature>
<dbReference type="Proteomes" id="UP000321172">
    <property type="component" value="Chromosome"/>
</dbReference>
<evidence type="ECO:0000256" key="2">
    <source>
        <dbReference type="ARBA" id="ARBA00022475"/>
    </source>
</evidence>
<dbReference type="InterPro" id="IPR018076">
    <property type="entry name" value="T2SS_GspF_dom"/>
</dbReference>
<comment type="subcellular location">
    <subcellularLocation>
        <location evidence="1">Cell membrane</location>
        <topology evidence="1">Multi-pass membrane protein</topology>
    </subcellularLocation>
</comment>
<keyword evidence="9" id="KW-1185">Reference proteome</keyword>
<dbReference type="PANTHER" id="PTHR35007:SF1">
    <property type="entry name" value="PILUS ASSEMBLY PROTEIN"/>
    <property type="match status" value="1"/>
</dbReference>
<dbReference type="Gene3D" id="1.20.81.30">
    <property type="entry name" value="Type II secretion system (T2SS), domain F"/>
    <property type="match status" value="1"/>
</dbReference>
<evidence type="ECO:0000313" key="8">
    <source>
        <dbReference type="EMBL" id="QEA15603.1"/>
    </source>
</evidence>
<keyword evidence="5 6" id="KW-0472">Membrane</keyword>
<dbReference type="GO" id="GO:0005886">
    <property type="term" value="C:plasma membrane"/>
    <property type="evidence" value="ECO:0007669"/>
    <property type="project" value="UniProtKB-SubCell"/>
</dbReference>
<feature type="transmembrane region" description="Helical" evidence="6">
    <location>
        <begin position="125"/>
        <end position="147"/>
    </location>
</feature>
<dbReference type="Pfam" id="PF00482">
    <property type="entry name" value="T2SSF"/>
    <property type="match status" value="1"/>
</dbReference>
<name>A0A5B8S2R6_9SPHN</name>
<dbReference type="RefSeq" id="WP_147089581.1">
    <property type="nucleotide sequence ID" value="NZ_BAABJD010000001.1"/>
</dbReference>
<gene>
    <name evidence="8" type="ORF">FRF71_05330</name>
</gene>
<dbReference type="KEGG" id="ngf:FRF71_05330"/>
<reference evidence="8 9" key="1">
    <citation type="journal article" date="2013" name="J. Microbiol. Biotechnol.">
        <title>Novosphingobium ginsenosidimutans sp. nov., with the ability to convert ginsenoside.</title>
        <authorList>
            <person name="Kim J.K."/>
            <person name="He D."/>
            <person name="Liu Q.M."/>
            <person name="Park H.Y."/>
            <person name="Jung M.S."/>
            <person name="Yoon M.H."/>
            <person name="Kim S.C."/>
            <person name="Im W.T."/>
        </authorList>
    </citation>
    <scope>NUCLEOTIDE SEQUENCE [LARGE SCALE GENOMIC DNA]</scope>
    <source>
        <strain evidence="8 9">FW-6</strain>
    </source>
</reference>
<evidence type="ECO:0000256" key="6">
    <source>
        <dbReference type="SAM" id="Phobius"/>
    </source>
</evidence>
<evidence type="ECO:0000259" key="7">
    <source>
        <dbReference type="Pfam" id="PF00482"/>
    </source>
</evidence>
<dbReference type="InterPro" id="IPR042094">
    <property type="entry name" value="T2SS_GspF_sf"/>
</dbReference>
<evidence type="ECO:0000256" key="1">
    <source>
        <dbReference type="ARBA" id="ARBA00004651"/>
    </source>
</evidence>
<keyword evidence="3 6" id="KW-0812">Transmembrane</keyword>
<protein>
    <submittedName>
        <fullName evidence="8">Type II secretion system F family protein</fullName>
    </submittedName>
</protein>
<dbReference type="AlphaFoldDB" id="A0A5B8S2R6"/>